<organism evidence="2 3">
    <name type="scientific">Ditylenchus dipsaci</name>
    <dbReference type="NCBI Taxonomy" id="166011"/>
    <lineage>
        <taxon>Eukaryota</taxon>
        <taxon>Metazoa</taxon>
        <taxon>Ecdysozoa</taxon>
        <taxon>Nematoda</taxon>
        <taxon>Chromadorea</taxon>
        <taxon>Rhabditida</taxon>
        <taxon>Tylenchina</taxon>
        <taxon>Tylenchomorpha</taxon>
        <taxon>Sphaerularioidea</taxon>
        <taxon>Anguinidae</taxon>
        <taxon>Anguininae</taxon>
        <taxon>Ditylenchus</taxon>
    </lineage>
</organism>
<reference evidence="3" key="1">
    <citation type="submission" date="2022-11" db="UniProtKB">
        <authorList>
            <consortium name="WormBaseParasite"/>
        </authorList>
    </citation>
    <scope>IDENTIFICATION</scope>
</reference>
<feature type="region of interest" description="Disordered" evidence="1">
    <location>
        <begin position="131"/>
        <end position="155"/>
    </location>
</feature>
<name>A0A915E5J3_9BILA</name>
<accession>A0A915E5J3</accession>
<evidence type="ECO:0000256" key="1">
    <source>
        <dbReference type="SAM" id="MobiDB-lite"/>
    </source>
</evidence>
<evidence type="ECO:0000313" key="2">
    <source>
        <dbReference type="Proteomes" id="UP000887574"/>
    </source>
</evidence>
<keyword evidence="2" id="KW-1185">Reference proteome</keyword>
<dbReference type="AlphaFoldDB" id="A0A915E5J3"/>
<feature type="region of interest" description="Disordered" evidence="1">
    <location>
        <begin position="1"/>
        <end position="23"/>
    </location>
</feature>
<dbReference type="WBParaSite" id="jg3068">
    <property type="protein sequence ID" value="jg3068"/>
    <property type="gene ID" value="jg3068"/>
</dbReference>
<dbReference type="Proteomes" id="UP000887574">
    <property type="component" value="Unplaced"/>
</dbReference>
<evidence type="ECO:0000313" key="3">
    <source>
        <dbReference type="WBParaSite" id="jg3068"/>
    </source>
</evidence>
<protein>
    <submittedName>
        <fullName evidence="3">Uncharacterized protein</fullName>
    </submittedName>
</protein>
<proteinExistence type="predicted"/>
<sequence length="217" mass="25045">MPSSRVATVSLSRPLNSPTTPQTTITVQGKLAYWLTDLPFSPEKLEWERNRKLQRADSLANNRRRAASQSSLTGRVEEDRAYPFCIVEPCLEMVLRRDDPTTQQRKFSSACNIKHTPQNGTVIVERQPILSGHRKDENGMPRPDSVRSLSDRRSTKADIEQLKSILEEEEEKPREKRREQEVVSTNFFSCYFLDRSISYLMVWWANTIGETLGFPQK</sequence>